<keyword evidence="3" id="KW-0687">Ribonucleoprotein</keyword>
<dbReference type="PANTHER" id="PTHR11205">
    <property type="entry name" value="RIBOSOMAL PROTEIN S7"/>
    <property type="match status" value="1"/>
</dbReference>
<dbReference type="OrthoDB" id="9972728at2759"/>
<dbReference type="EMBL" id="KZ819321">
    <property type="protein sequence ID" value="PWN23818.1"/>
    <property type="molecule type" value="Genomic_DNA"/>
</dbReference>
<evidence type="ECO:0000256" key="1">
    <source>
        <dbReference type="ARBA" id="ARBA00007151"/>
    </source>
</evidence>
<sequence>SSSSPASSPIPGTPAVPLAPGGYGYTPANLPTKSDEILESFINHLQRDGRKSLATTQVLGMMKYLSIALNSDPLPALTHAIELASPMVKIQTRKQGAKNTPVPTALTTRQMRRKAIVGIINASKKRNDREIERRLAKEVLGILEGNSETLRKKEEVHRDAVRNRSNLGVRV</sequence>
<gene>
    <name evidence="5" type="ORF">BCV69DRAFT_238092</name>
</gene>
<keyword evidence="6" id="KW-1185">Reference proteome</keyword>
<dbReference type="InterPro" id="IPR023798">
    <property type="entry name" value="Ribosomal_uS7_dom"/>
</dbReference>
<dbReference type="SUPFAM" id="SSF47973">
    <property type="entry name" value="Ribosomal protein S7"/>
    <property type="match status" value="1"/>
</dbReference>
<reference evidence="5 6" key="1">
    <citation type="journal article" date="2018" name="Mol. Biol. Evol.">
        <title>Broad Genomic Sampling Reveals a Smut Pathogenic Ancestry of the Fungal Clade Ustilaginomycotina.</title>
        <authorList>
            <person name="Kijpornyongpan T."/>
            <person name="Mondo S.J."/>
            <person name="Barry K."/>
            <person name="Sandor L."/>
            <person name="Lee J."/>
            <person name="Lipzen A."/>
            <person name="Pangilinan J."/>
            <person name="LaButti K."/>
            <person name="Hainaut M."/>
            <person name="Henrissat B."/>
            <person name="Grigoriev I.V."/>
            <person name="Spatafora J.W."/>
            <person name="Aime M.C."/>
        </authorList>
    </citation>
    <scope>NUCLEOTIDE SEQUENCE [LARGE SCALE GENOMIC DNA]</scope>
    <source>
        <strain evidence="5 6">MCA 4718</strain>
    </source>
</reference>
<dbReference type="RefSeq" id="XP_025350978.1">
    <property type="nucleotide sequence ID" value="XM_025489953.1"/>
</dbReference>
<evidence type="ECO:0000313" key="5">
    <source>
        <dbReference type="EMBL" id="PWN23818.1"/>
    </source>
</evidence>
<feature type="domain" description="Small ribosomal subunit protein uS7" evidence="4">
    <location>
        <begin position="32"/>
        <end position="164"/>
    </location>
</feature>
<dbReference type="InterPro" id="IPR036823">
    <property type="entry name" value="Ribosomal_uS7_dom_sf"/>
</dbReference>
<evidence type="ECO:0000256" key="2">
    <source>
        <dbReference type="ARBA" id="ARBA00022980"/>
    </source>
</evidence>
<proteinExistence type="inferred from homology"/>
<feature type="non-terminal residue" evidence="5">
    <location>
        <position position="171"/>
    </location>
</feature>
<feature type="non-terminal residue" evidence="5">
    <location>
        <position position="1"/>
    </location>
</feature>
<dbReference type="GO" id="GO:0006412">
    <property type="term" value="P:translation"/>
    <property type="evidence" value="ECO:0007669"/>
    <property type="project" value="InterPro"/>
</dbReference>
<dbReference type="GO" id="GO:0005840">
    <property type="term" value="C:ribosome"/>
    <property type="evidence" value="ECO:0007669"/>
    <property type="project" value="UniProtKB-KW"/>
</dbReference>
<dbReference type="AlphaFoldDB" id="A0A316UFV1"/>
<accession>A0A316UFV1</accession>
<evidence type="ECO:0000256" key="3">
    <source>
        <dbReference type="ARBA" id="ARBA00023274"/>
    </source>
</evidence>
<dbReference type="PIRSF" id="PIRSF002122">
    <property type="entry name" value="RPS7p_RPS7a_RPS5e_RPS7o"/>
    <property type="match status" value="1"/>
</dbReference>
<dbReference type="Proteomes" id="UP000245942">
    <property type="component" value="Unassembled WGS sequence"/>
</dbReference>
<dbReference type="STRING" id="1684307.A0A316UFV1"/>
<keyword evidence="2 5" id="KW-0689">Ribosomal protein</keyword>
<dbReference type="GO" id="GO:1990904">
    <property type="term" value="C:ribonucleoprotein complex"/>
    <property type="evidence" value="ECO:0007669"/>
    <property type="project" value="UniProtKB-KW"/>
</dbReference>
<name>A0A316UFV1_9BASI</name>
<protein>
    <submittedName>
        <fullName evidence="5">Ribosomal protein S7</fullName>
    </submittedName>
</protein>
<evidence type="ECO:0000313" key="6">
    <source>
        <dbReference type="Proteomes" id="UP000245942"/>
    </source>
</evidence>
<dbReference type="Gene3D" id="1.10.455.10">
    <property type="entry name" value="Ribosomal protein S7 domain"/>
    <property type="match status" value="1"/>
</dbReference>
<dbReference type="GeneID" id="37011687"/>
<dbReference type="InterPro" id="IPR000235">
    <property type="entry name" value="Ribosomal_uS7"/>
</dbReference>
<evidence type="ECO:0000259" key="4">
    <source>
        <dbReference type="Pfam" id="PF00177"/>
    </source>
</evidence>
<dbReference type="Pfam" id="PF00177">
    <property type="entry name" value="Ribosomal_S7"/>
    <property type="match status" value="1"/>
</dbReference>
<comment type="similarity">
    <text evidence="1">Belongs to the universal ribosomal protein uS7 family.</text>
</comment>
<organism evidence="5 6">
    <name type="scientific">Pseudomicrostroma glucosiphilum</name>
    <dbReference type="NCBI Taxonomy" id="1684307"/>
    <lineage>
        <taxon>Eukaryota</taxon>
        <taxon>Fungi</taxon>
        <taxon>Dikarya</taxon>
        <taxon>Basidiomycota</taxon>
        <taxon>Ustilaginomycotina</taxon>
        <taxon>Exobasidiomycetes</taxon>
        <taxon>Microstromatales</taxon>
        <taxon>Microstromatales incertae sedis</taxon>
        <taxon>Pseudomicrostroma</taxon>
    </lineage>
</organism>